<evidence type="ECO:0000256" key="1">
    <source>
        <dbReference type="SAM" id="MobiDB-lite"/>
    </source>
</evidence>
<gene>
    <name evidence="2" type="ORF">BINO364_LOCUS3935</name>
</gene>
<protein>
    <submittedName>
        <fullName evidence="2">Uncharacterized protein</fullName>
    </submittedName>
</protein>
<dbReference type="Proteomes" id="UP000838878">
    <property type="component" value="Chromosome 12"/>
</dbReference>
<feature type="non-terminal residue" evidence="2">
    <location>
        <position position="175"/>
    </location>
</feature>
<feature type="region of interest" description="Disordered" evidence="1">
    <location>
        <begin position="1"/>
        <end position="24"/>
    </location>
</feature>
<dbReference type="AlphaFoldDB" id="A0A8J9UPF8"/>
<accession>A0A8J9UPF8</accession>
<organism evidence="2 3">
    <name type="scientific">Brenthis ino</name>
    <name type="common">lesser marbled fritillary</name>
    <dbReference type="NCBI Taxonomy" id="405034"/>
    <lineage>
        <taxon>Eukaryota</taxon>
        <taxon>Metazoa</taxon>
        <taxon>Ecdysozoa</taxon>
        <taxon>Arthropoda</taxon>
        <taxon>Hexapoda</taxon>
        <taxon>Insecta</taxon>
        <taxon>Pterygota</taxon>
        <taxon>Neoptera</taxon>
        <taxon>Endopterygota</taxon>
        <taxon>Lepidoptera</taxon>
        <taxon>Glossata</taxon>
        <taxon>Ditrysia</taxon>
        <taxon>Papilionoidea</taxon>
        <taxon>Nymphalidae</taxon>
        <taxon>Heliconiinae</taxon>
        <taxon>Argynnini</taxon>
        <taxon>Brenthis</taxon>
    </lineage>
</organism>
<dbReference type="EMBL" id="OV170232">
    <property type="protein sequence ID" value="CAH0717317.1"/>
    <property type="molecule type" value="Genomic_DNA"/>
</dbReference>
<evidence type="ECO:0000313" key="2">
    <source>
        <dbReference type="EMBL" id="CAH0717317.1"/>
    </source>
</evidence>
<reference evidence="2" key="1">
    <citation type="submission" date="2021-12" db="EMBL/GenBank/DDBJ databases">
        <authorList>
            <person name="Martin H S."/>
        </authorList>
    </citation>
    <scope>NUCLEOTIDE SEQUENCE</scope>
</reference>
<sequence>MNVENSSEAKHIPTMEPPSYSGPLPQSYHGPPVTSPISFYPGEMTTGVITTQPISQPTILVGPFGYEPFVMTLKEMNLENSSEAKHIPTMEPPSYSGPLPQSYHGPPVISPISFYPGEMRTDVITTQPISQPTILMLALCYHSLLYKCMQKSCPLLSKLQLISGDARIAQKQCKG</sequence>
<evidence type="ECO:0000313" key="3">
    <source>
        <dbReference type="Proteomes" id="UP000838878"/>
    </source>
</evidence>
<proteinExistence type="predicted"/>
<name>A0A8J9UPF8_9NEOP</name>
<keyword evidence="3" id="KW-1185">Reference proteome</keyword>